<protein>
    <submittedName>
        <fullName evidence="1">Uncharacterized protein</fullName>
    </submittedName>
</protein>
<comment type="caution">
    <text evidence="1">The sequence shown here is derived from an EMBL/GenBank/DDBJ whole genome shotgun (WGS) entry which is preliminary data.</text>
</comment>
<name>A0ABR9EXQ4_9GAMM</name>
<dbReference type="Proteomes" id="UP001645039">
    <property type="component" value="Unassembled WGS sequence"/>
</dbReference>
<gene>
    <name evidence="1" type="ORF">EI168_02600</name>
</gene>
<keyword evidence="2" id="KW-1185">Reference proteome</keyword>
<reference evidence="1 2" key="1">
    <citation type="submission" date="2020-07" db="EMBL/GenBank/DDBJ databases">
        <title>Halophilic bacteria isolated from french cheeses.</title>
        <authorList>
            <person name="Kothe C.I."/>
            <person name="Farah-Kraiem B."/>
            <person name="Renault P."/>
            <person name="Dridi B."/>
        </authorList>
    </citation>
    <scope>NUCLEOTIDE SEQUENCE [LARGE SCALE GENOMIC DNA]</scope>
    <source>
        <strain evidence="1 2">FME1</strain>
    </source>
</reference>
<accession>A0ABR9EXQ4</accession>
<dbReference type="RefSeq" id="WP_096281097.1">
    <property type="nucleotide sequence ID" value="NZ_CP189763.1"/>
</dbReference>
<organism evidence="1 2">
    <name type="scientific">Halomonas casei</name>
    <dbReference type="NCBI Taxonomy" id="2742613"/>
    <lineage>
        <taxon>Bacteria</taxon>
        <taxon>Pseudomonadati</taxon>
        <taxon>Pseudomonadota</taxon>
        <taxon>Gammaproteobacteria</taxon>
        <taxon>Oceanospirillales</taxon>
        <taxon>Halomonadaceae</taxon>
        <taxon>Halomonas</taxon>
    </lineage>
</organism>
<evidence type="ECO:0000313" key="2">
    <source>
        <dbReference type="Proteomes" id="UP001645039"/>
    </source>
</evidence>
<dbReference type="EMBL" id="RRZD01000002">
    <property type="protein sequence ID" value="MBE0398998.1"/>
    <property type="molecule type" value="Genomic_DNA"/>
</dbReference>
<evidence type="ECO:0000313" key="1">
    <source>
        <dbReference type="EMBL" id="MBE0398998.1"/>
    </source>
</evidence>
<proteinExistence type="predicted"/>
<sequence length="85" mass="9120">MSSFQVSLDAPNGVLDDEINHHLHALRHTVMLVEMALTDASDDDGNVIAPHVLAAVLFGTQHHIDALEQLTVHAYRTSEPKGGGA</sequence>